<organism evidence="16 17">
    <name type="scientific">Candidatus Atopostipes pullistercoris</name>
    <dbReference type="NCBI Taxonomy" id="2838467"/>
    <lineage>
        <taxon>Bacteria</taxon>
        <taxon>Bacillati</taxon>
        <taxon>Bacillota</taxon>
        <taxon>Bacilli</taxon>
        <taxon>Lactobacillales</taxon>
        <taxon>Carnobacteriaceae</taxon>
        <taxon>Atopostipes</taxon>
    </lineage>
</organism>
<dbReference type="Gene3D" id="3.90.79.10">
    <property type="entry name" value="Nucleoside Triphosphate Pyrophosphohydrolase"/>
    <property type="match status" value="1"/>
</dbReference>
<keyword evidence="10 14" id="KW-0408">Iron</keyword>
<keyword evidence="7" id="KW-0479">Metal-binding</keyword>
<comment type="function">
    <text evidence="2">Adenine glycosylase active on G-A mispairs. MutY also corrects error-prone DNA synthesis past GO lesions which are due to the oxidatively damaged form of guanine: 7,8-dihydro-8-oxoguanine (8-oxo-dGTP).</text>
</comment>
<evidence type="ECO:0000256" key="12">
    <source>
        <dbReference type="ARBA" id="ARBA00023204"/>
    </source>
</evidence>
<protein>
    <recommendedName>
        <fullName evidence="5 14">Adenine DNA glycosylase</fullName>
        <ecNumber evidence="4 14">3.2.2.31</ecNumber>
    </recommendedName>
</protein>
<dbReference type="GO" id="GO:0032357">
    <property type="term" value="F:oxidized purine DNA binding"/>
    <property type="evidence" value="ECO:0007669"/>
    <property type="project" value="TreeGrafter"/>
</dbReference>
<feature type="domain" description="HhH-GPD" evidence="15">
    <location>
        <begin position="69"/>
        <end position="220"/>
    </location>
</feature>
<dbReference type="EMBL" id="DXAZ01000037">
    <property type="protein sequence ID" value="HIZ70650.1"/>
    <property type="molecule type" value="Genomic_DNA"/>
</dbReference>
<dbReference type="InterPro" id="IPR015797">
    <property type="entry name" value="NUDIX_hydrolase-like_dom_sf"/>
</dbReference>
<dbReference type="GO" id="GO:0006298">
    <property type="term" value="P:mismatch repair"/>
    <property type="evidence" value="ECO:0007669"/>
    <property type="project" value="TreeGrafter"/>
</dbReference>
<keyword evidence="8 14" id="KW-0227">DNA damage</keyword>
<dbReference type="InterPro" id="IPR000445">
    <property type="entry name" value="HhH_motif"/>
</dbReference>
<name>A0A9D2G1H2_9LACT</name>
<dbReference type="SUPFAM" id="SSF55811">
    <property type="entry name" value="Nudix"/>
    <property type="match status" value="1"/>
</dbReference>
<evidence type="ECO:0000256" key="2">
    <source>
        <dbReference type="ARBA" id="ARBA00002933"/>
    </source>
</evidence>
<evidence type="ECO:0000256" key="9">
    <source>
        <dbReference type="ARBA" id="ARBA00022801"/>
    </source>
</evidence>
<dbReference type="Proteomes" id="UP000824106">
    <property type="component" value="Unassembled WGS sequence"/>
</dbReference>
<dbReference type="Pfam" id="PF00730">
    <property type="entry name" value="HhH-GPD"/>
    <property type="match status" value="1"/>
</dbReference>
<sequence length="408" mass="47898">MRGKWNKLFKIEYTKKELKEKFNIEMWTDEKIRSFQKILMDWYDQQETDHNFPWRESGAPYNIWVSEIMLQQTRTDTVIPYYERFIEAFPTIKSLAEASEDQVLKMWEGLGYYSRARNLREAAQQIMIHHGGIFPNNPKEIIQLKGIGPYTAGAISSMAFGLPTPAIDGNLMRVLSRLFEIDLDITKAKNRKVFETVALYLIDEERPGDFNQALMDLGRTICTPKNYFPERSPVKEFNASYLNDTWHKYPVKKAKNKPKPATYLSLVIQNEMGEYLLEKRPDTGLLANTWQFPMIQVEEIVTDGTWKPFEPIILETLNRENKMYTEQFIEEKYNLPITINDQTSGVVEHIFSHLKWSVSIFNGEKIASSLNQEIPKNCEWVKPQDFDQYTFSTVQKKIWTNFTEITLF</sequence>
<comment type="cofactor">
    <cofactor evidence="14">
        <name>[4Fe-4S] cluster</name>
        <dbReference type="ChEBI" id="CHEBI:49883"/>
    </cofactor>
    <text evidence="14">Binds 1 [4Fe-4S] cluster.</text>
</comment>
<dbReference type="InterPro" id="IPR029119">
    <property type="entry name" value="MutY_C"/>
</dbReference>
<accession>A0A9D2G1H2</accession>
<proteinExistence type="inferred from homology"/>
<dbReference type="InterPro" id="IPR023170">
    <property type="entry name" value="HhH_base_excis_C"/>
</dbReference>
<keyword evidence="12" id="KW-0234">DNA repair</keyword>
<evidence type="ECO:0000256" key="11">
    <source>
        <dbReference type="ARBA" id="ARBA00023014"/>
    </source>
</evidence>
<dbReference type="PANTHER" id="PTHR42944">
    <property type="entry name" value="ADENINE DNA GLYCOSYLASE"/>
    <property type="match status" value="1"/>
</dbReference>
<evidence type="ECO:0000256" key="1">
    <source>
        <dbReference type="ARBA" id="ARBA00000843"/>
    </source>
</evidence>
<keyword evidence="11" id="KW-0411">Iron-sulfur</keyword>
<dbReference type="Gene3D" id="1.10.1670.10">
    <property type="entry name" value="Helix-hairpin-Helix base-excision DNA repair enzymes (C-terminal)"/>
    <property type="match status" value="1"/>
</dbReference>
<evidence type="ECO:0000256" key="3">
    <source>
        <dbReference type="ARBA" id="ARBA00008343"/>
    </source>
</evidence>
<dbReference type="GO" id="GO:0006284">
    <property type="term" value="P:base-excision repair"/>
    <property type="evidence" value="ECO:0007669"/>
    <property type="project" value="UniProtKB-UniRule"/>
</dbReference>
<dbReference type="AlphaFoldDB" id="A0A9D2G1H2"/>
<keyword evidence="13 14" id="KW-0326">Glycosidase</keyword>
<dbReference type="PANTHER" id="PTHR42944:SF1">
    <property type="entry name" value="ADENINE DNA GLYCOSYLASE"/>
    <property type="match status" value="1"/>
</dbReference>
<dbReference type="SUPFAM" id="SSF48150">
    <property type="entry name" value="DNA-glycosylase"/>
    <property type="match status" value="1"/>
</dbReference>
<reference evidence="16" key="1">
    <citation type="journal article" date="2021" name="PeerJ">
        <title>Extensive microbial diversity within the chicken gut microbiome revealed by metagenomics and culture.</title>
        <authorList>
            <person name="Gilroy R."/>
            <person name="Ravi A."/>
            <person name="Getino M."/>
            <person name="Pursley I."/>
            <person name="Horton D.L."/>
            <person name="Alikhan N.F."/>
            <person name="Baker D."/>
            <person name="Gharbi K."/>
            <person name="Hall N."/>
            <person name="Watson M."/>
            <person name="Adriaenssens E.M."/>
            <person name="Foster-Nyarko E."/>
            <person name="Jarju S."/>
            <person name="Secka A."/>
            <person name="Antonio M."/>
            <person name="Oren A."/>
            <person name="Chaudhuri R.R."/>
            <person name="La Ragione R."/>
            <person name="Hildebrand F."/>
            <person name="Pallen M.J."/>
        </authorList>
    </citation>
    <scope>NUCLEOTIDE SEQUENCE</scope>
    <source>
        <strain evidence="16">CHK169-4300</strain>
    </source>
</reference>
<dbReference type="Pfam" id="PF00633">
    <property type="entry name" value="HHH"/>
    <property type="match status" value="1"/>
</dbReference>
<evidence type="ECO:0000256" key="7">
    <source>
        <dbReference type="ARBA" id="ARBA00022723"/>
    </source>
</evidence>
<dbReference type="GO" id="GO:0035485">
    <property type="term" value="F:adenine/guanine mispair binding"/>
    <property type="evidence" value="ECO:0007669"/>
    <property type="project" value="TreeGrafter"/>
</dbReference>
<dbReference type="Pfam" id="PF14815">
    <property type="entry name" value="NUDIX_4"/>
    <property type="match status" value="1"/>
</dbReference>
<dbReference type="FunFam" id="1.10.340.30:FF:000002">
    <property type="entry name" value="Adenine DNA glycosylase"/>
    <property type="match status" value="1"/>
</dbReference>
<evidence type="ECO:0000259" key="15">
    <source>
        <dbReference type="SMART" id="SM00478"/>
    </source>
</evidence>
<dbReference type="InterPro" id="IPR003265">
    <property type="entry name" value="HhH-GPD_domain"/>
</dbReference>
<evidence type="ECO:0000313" key="16">
    <source>
        <dbReference type="EMBL" id="HIZ70650.1"/>
    </source>
</evidence>
<evidence type="ECO:0000256" key="6">
    <source>
        <dbReference type="ARBA" id="ARBA00022485"/>
    </source>
</evidence>
<dbReference type="SMART" id="SM00478">
    <property type="entry name" value="ENDO3c"/>
    <property type="match status" value="1"/>
</dbReference>
<keyword evidence="6" id="KW-0004">4Fe-4S</keyword>
<evidence type="ECO:0000256" key="4">
    <source>
        <dbReference type="ARBA" id="ARBA00012045"/>
    </source>
</evidence>
<dbReference type="NCBIfam" id="TIGR01084">
    <property type="entry name" value="mutY"/>
    <property type="match status" value="1"/>
</dbReference>
<dbReference type="Gene3D" id="1.10.340.30">
    <property type="entry name" value="Hypothetical protein, domain 2"/>
    <property type="match status" value="1"/>
</dbReference>
<dbReference type="GO" id="GO:0051539">
    <property type="term" value="F:4 iron, 4 sulfur cluster binding"/>
    <property type="evidence" value="ECO:0007669"/>
    <property type="project" value="UniProtKB-UniRule"/>
</dbReference>
<evidence type="ECO:0000256" key="8">
    <source>
        <dbReference type="ARBA" id="ARBA00022763"/>
    </source>
</evidence>
<dbReference type="InterPro" id="IPR011257">
    <property type="entry name" value="DNA_glycosylase"/>
</dbReference>
<dbReference type="GO" id="GO:0000701">
    <property type="term" value="F:purine-specific mismatch base pair DNA N-glycosylase activity"/>
    <property type="evidence" value="ECO:0007669"/>
    <property type="project" value="UniProtKB-EC"/>
</dbReference>
<dbReference type="InterPro" id="IPR005760">
    <property type="entry name" value="A/G_AdeGlyc_MutY"/>
</dbReference>
<dbReference type="EC" id="3.2.2.31" evidence="4 14"/>
<gene>
    <name evidence="16" type="primary">mutY</name>
    <name evidence="16" type="ORF">H9808_02650</name>
</gene>
<dbReference type="CDD" id="cd03431">
    <property type="entry name" value="NUDIX_DNA_Glycosylase_C-MutY"/>
    <property type="match status" value="1"/>
</dbReference>
<comment type="similarity">
    <text evidence="3 14">Belongs to the Nth/MutY family.</text>
</comment>
<evidence type="ECO:0000256" key="13">
    <source>
        <dbReference type="ARBA" id="ARBA00023295"/>
    </source>
</evidence>
<dbReference type="GO" id="GO:0034039">
    <property type="term" value="F:8-oxo-7,8-dihydroguanine DNA N-glycosylase activity"/>
    <property type="evidence" value="ECO:0007669"/>
    <property type="project" value="TreeGrafter"/>
</dbReference>
<evidence type="ECO:0000313" key="17">
    <source>
        <dbReference type="Proteomes" id="UP000824106"/>
    </source>
</evidence>
<comment type="caution">
    <text evidence="16">The sequence shown here is derived from an EMBL/GenBank/DDBJ whole genome shotgun (WGS) entry which is preliminary data.</text>
</comment>
<evidence type="ECO:0000256" key="14">
    <source>
        <dbReference type="RuleBase" id="RU365096"/>
    </source>
</evidence>
<dbReference type="InterPro" id="IPR044298">
    <property type="entry name" value="MIG/MutY"/>
</dbReference>
<dbReference type="GO" id="GO:0046872">
    <property type="term" value="F:metal ion binding"/>
    <property type="evidence" value="ECO:0007669"/>
    <property type="project" value="UniProtKB-UniRule"/>
</dbReference>
<evidence type="ECO:0000256" key="5">
    <source>
        <dbReference type="ARBA" id="ARBA00022023"/>
    </source>
</evidence>
<evidence type="ECO:0000256" key="10">
    <source>
        <dbReference type="ARBA" id="ARBA00023004"/>
    </source>
</evidence>
<reference evidence="16" key="2">
    <citation type="submission" date="2021-04" db="EMBL/GenBank/DDBJ databases">
        <authorList>
            <person name="Gilroy R."/>
        </authorList>
    </citation>
    <scope>NUCLEOTIDE SEQUENCE</scope>
    <source>
        <strain evidence="16">CHK169-4300</strain>
    </source>
</reference>
<comment type="catalytic activity">
    <reaction evidence="1 14">
        <text>Hydrolyzes free adenine bases from 7,8-dihydro-8-oxoguanine:adenine mismatched double-stranded DNA, leaving an apurinic site.</text>
        <dbReference type="EC" id="3.2.2.31"/>
    </reaction>
</comment>
<dbReference type="CDD" id="cd00056">
    <property type="entry name" value="ENDO3c"/>
    <property type="match status" value="1"/>
</dbReference>
<keyword evidence="9" id="KW-0378">Hydrolase</keyword>